<dbReference type="InterPro" id="IPR001296">
    <property type="entry name" value="Glyco_trans_1"/>
</dbReference>
<keyword evidence="2" id="KW-0808">Transferase</keyword>
<dbReference type="GO" id="GO:0016757">
    <property type="term" value="F:glycosyltransferase activity"/>
    <property type="evidence" value="ECO:0007669"/>
    <property type="project" value="UniProtKB-KW"/>
</dbReference>
<dbReference type="Pfam" id="PF13579">
    <property type="entry name" value="Glyco_trans_4_4"/>
    <property type="match status" value="1"/>
</dbReference>
<sequence length="439" mass="48418">VRILSITAGAANMYCGSCLRDNALAAELIARGHQVLLLPLYTPTLTDERNVSDGHVFYGGISVYLQQLLPLFRKTPHFLDRLWDAPSVIRAFAGRTVSVNPAQLGALTISVLQGENGHQRKELHKLIAWLRTQPLPDLVVLPNSLLIGLAAPLRAALGRPVCCTLQGEDLFLEALPPVQRDTALDLIRKCTNDVDRFFPVSEYYLDFMSDYLAVPQDRFDVLPLGMNLEGYPEHHATSSTRSTPFTVGYLARVAPEKGLHLLAEAYRRLREHLGVTDARLEVAGYLAPQHRSYLAEVEQHLAEWGLGREFAYRGVLNRDEKIEFLSTLDVLSVPSTYPDPKGISVLEAMAGGVPVVQPGHGAFPEILERTGGGITFEANRSDLLADQLAALYCQPERMEQLRMQGAYGVRKHYSVSRMADRAVELYGHTIATAGIAAVS</sequence>
<dbReference type="InterPro" id="IPR028098">
    <property type="entry name" value="Glyco_trans_4-like_N"/>
</dbReference>
<keyword evidence="1" id="KW-0328">Glycosyltransferase</keyword>
<dbReference type="SUPFAM" id="SSF53756">
    <property type="entry name" value="UDP-Glycosyltransferase/glycogen phosphorylase"/>
    <property type="match status" value="1"/>
</dbReference>
<dbReference type="PANTHER" id="PTHR12526:SF640">
    <property type="entry name" value="COLANIC ACID BIOSYNTHESIS GLYCOSYLTRANSFERASE WCAL-RELATED"/>
    <property type="match status" value="1"/>
</dbReference>
<protein>
    <recommendedName>
        <fullName evidence="6">Glycosyl transferase family 1 domain-containing protein</fullName>
    </recommendedName>
</protein>
<dbReference type="EMBL" id="UINC01018271">
    <property type="protein sequence ID" value="SVA76602.1"/>
    <property type="molecule type" value="Genomic_DNA"/>
</dbReference>
<proteinExistence type="predicted"/>
<feature type="domain" description="Glycosyl transferase family 1" evidence="3">
    <location>
        <begin position="234"/>
        <end position="403"/>
    </location>
</feature>
<evidence type="ECO:0000256" key="2">
    <source>
        <dbReference type="ARBA" id="ARBA00022679"/>
    </source>
</evidence>
<feature type="domain" description="Glycosyltransferase subfamily 4-like N-terminal" evidence="4">
    <location>
        <begin position="23"/>
        <end position="225"/>
    </location>
</feature>
<dbReference type="CDD" id="cd03801">
    <property type="entry name" value="GT4_PimA-like"/>
    <property type="match status" value="1"/>
</dbReference>
<dbReference type="AlphaFoldDB" id="A0A381YJ14"/>
<dbReference type="PANTHER" id="PTHR12526">
    <property type="entry name" value="GLYCOSYLTRANSFERASE"/>
    <property type="match status" value="1"/>
</dbReference>
<organism evidence="5">
    <name type="scientific">marine metagenome</name>
    <dbReference type="NCBI Taxonomy" id="408172"/>
    <lineage>
        <taxon>unclassified sequences</taxon>
        <taxon>metagenomes</taxon>
        <taxon>ecological metagenomes</taxon>
    </lineage>
</organism>
<feature type="non-terminal residue" evidence="5">
    <location>
        <position position="1"/>
    </location>
</feature>
<evidence type="ECO:0000259" key="4">
    <source>
        <dbReference type="Pfam" id="PF13579"/>
    </source>
</evidence>
<reference evidence="5" key="1">
    <citation type="submission" date="2018-05" db="EMBL/GenBank/DDBJ databases">
        <authorList>
            <person name="Lanie J.A."/>
            <person name="Ng W.-L."/>
            <person name="Kazmierczak K.M."/>
            <person name="Andrzejewski T.M."/>
            <person name="Davidsen T.M."/>
            <person name="Wayne K.J."/>
            <person name="Tettelin H."/>
            <person name="Glass J.I."/>
            <person name="Rusch D."/>
            <person name="Podicherti R."/>
            <person name="Tsui H.-C.T."/>
            <person name="Winkler M.E."/>
        </authorList>
    </citation>
    <scope>NUCLEOTIDE SEQUENCE</scope>
</reference>
<evidence type="ECO:0000256" key="1">
    <source>
        <dbReference type="ARBA" id="ARBA00022676"/>
    </source>
</evidence>
<name>A0A381YJ14_9ZZZZ</name>
<evidence type="ECO:0008006" key="6">
    <source>
        <dbReference type="Google" id="ProtNLM"/>
    </source>
</evidence>
<evidence type="ECO:0000313" key="5">
    <source>
        <dbReference type="EMBL" id="SVA76602.1"/>
    </source>
</evidence>
<evidence type="ECO:0000259" key="3">
    <source>
        <dbReference type="Pfam" id="PF00534"/>
    </source>
</evidence>
<dbReference type="Gene3D" id="3.40.50.2000">
    <property type="entry name" value="Glycogen Phosphorylase B"/>
    <property type="match status" value="2"/>
</dbReference>
<gene>
    <name evidence="5" type="ORF">METZ01_LOCUS129456</name>
</gene>
<accession>A0A381YJ14</accession>
<dbReference type="Pfam" id="PF00534">
    <property type="entry name" value="Glycos_transf_1"/>
    <property type="match status" value="1"/>
</dbReference>